<dbReference type="OrthoDB" id="2534600at2759"/>
<feature type="region of interest" description="Disordered" evidence="2">
    <location>
        <begin position="1"/>
        <end position="28"/>
    </location>
</feature>
<dbReference type="InterPro" id="IPR050797">
    <property type="entry name" value="Carb_Metab_Trans_Reg"/>
</dbReference>
<evidence type="ECO:0008006" key="5">
    <source>
        <dbReference type="Google" id="ProtNLM"/>
    </source>
</evidence>
<gene>
    <name evidence="3" type="ORF">AB675_9358</name>
</gene>
<dbReference type="GeneID" id="28741764"/>
<dbReference type="PANTHER" id="PTHR31668">
    <property type="entry name" value="GLUCOSE TRANSPORT TRANSCRIPTION REGULATOR RGT1-RELATED-RELATED"/>
    <property type="match status" value="1"/>
</dbReference>
<name>A0A0N1NZW0_9EURO</name>
<dbReference type="EMBL" id="LFJN01000009">
    <property type="protein sequence ID" value="KPI41673.1"/>
    <property type="molecule type" value="Genomic_DNA"/>
</dbReference>
<feature type="compositionally biased region" description="Polar residues" evidence="2">
    <location>
        <begin position="13"/>
        <end position="28"/>
    </location>
</feature>
<dbReference type="VEuPathDB" id="FungiDB:AB675_9358"/>
<accession>A0A0N1NZW0</accession>
<evidence type="ECO:0000313" key="3">
    <source>
        <dbReference type="EMBL" id="KPI41673.1"/>
    </source>
</evidence>
<evidence type="ECO:0000256" key="1">
    <source>
        <dbReference type="ARBA" id="ARBA00023242"/>
    </source>
</evidence>
<dbReference type="Proteomes" id="UP000038010">
    <property type="component" value="Unassembled WGS sequence"/>
</dbReference>
<evidence type="ECO:0000313" key="4">
    <source>
        <dbReference type="Proteomes" id="UP000038010"/>
    </source>
</evidence>
<evidence type="ECO:0000256" key="2">
    <source>
        <dbReference type="SAM" id="MobiDB-lite"/>
    </source>
</evidence>
<dbReference type="RefSeq" id="XP_018001636.1">
    <property type="nucleotide sequence ID" value="XM_018149884.1"/>
</dbReference>
<keyword evidence="4" id="KW-1185">Reference proteome</keyword>
<reference evidence="3 4" key="1">
    <citation type="submission" date="2015-06" db="EMBL/GenBank/DDBJ databases">
        <title>Draft genome of the ant-associated black yeast Phialophora attae CBS 131958.</title>
        <authorList>
            <person name="Moreno L.F."/>
            <person name="Stielow B.J."/>
            <person name="de Hoog S."/>
            <person name="Vicente V.A."/>
            <person name="Weiss V.A."/>
            <person name="de Vries M."/>
            <person name="Cruz L.M."/>
            <person name="Souza E.M."/>
        </authorList>
    </citation>
    <scope>NUCLEOTIDE SEQUENCE [LARGE SCALE GENOMIC DNA]</scope>
    <source>
        <strain evidence="3 4">CBS 131958</strain>
    </source>
</reference>
<keyword evidence="1" id="KW-0539">Nucleus</keyword>
<organism evidence="3 4">
    <name type="scientific">Cyphellophora attinorum</name>
    <dbReference type="NCBI Taxonomy" id="1664694"/>
    <lineage>
        <taxon>Eukaryota</taxon>
        <taxon>Fungi</taxon>
        <taxon>Dikarya</taxon>
        <taxon>Ascomycota</taxon>
        <taxon>Pezizomycotina</taxon>
        <taxon>Eurotiomycetes</taxon>
        <taxon>Chaetothyriomycetidae</taxon>
        <taxon>Chaetothyriales</taxon>
        <taxon>Cyphellophoraceae</taxon>
        <taxon>Cyphellophora</taxon>
    </lineage>
</organism>
<sequence length="438" mass="48803">MEAGQETAAPHTSAPTQSVPDHGSNQYQTSDTLETSLSYLDLAPAPVVEQILNDWFEFVHPVAPILHRDTFLREFHDPNNAPSSELSALVISICSATVATLRQRAAAYEELVTVEKCFALVQKHGYLQNSFSVSFRRAQIQYNCAVSIGQMRGMDCPEAQLLLSAATAAAGRMLHYDAEHMPFRDRELLKRLYLLCFAGQCSSGLLARPYMIPSGVTNLEVVMPQVLNDAELDMVTPGQETWHGNVTSYIPGLRALTHIFALWYRSQQGDCSDLQHLQKYVDLALTSLDDLPPQLRWRGGLSRPQRSNFGTDVQMVNLYITQIHIRSFLMDQMHAVAKRQNQTAIVDQIVVSRQALIDDMLAICYQSPEAILEANGHSLIGKLRDIGMSLLEDETNPVQAFANLDRLLAKLDRLDVRRVGPIDSTSPLSFLTSPRSIP</sequence>
<dbReference type="CDD" id="cd12148">
    <property type="entry name" value="fungal_TF_MHR"/>
    <property type="match status" value="1"/>
</dbReference>
<dbReference type="AlphaFoldDB" id="A0A0N1NZW0"/>
<protein>
    <recommendedName>
        <fullName evidence="5">Transcription factor domain-containing protein</fullName>
    </recommendedName>
</protein>
<dbReference type="STRING" id="1664694.A0A0N1NZW0"/>
<comment type="caution">
    <text evidence="3">The sequence shown here is derived from an EMBL/GenBank/DDBJ whole genome shotgun (WGS) entry which is preliminary data.</text>
</comment>
<proteinExistence type="predicted"/>